<evidence type="ECO:0000313" key="9">
    <source>
        <dbReference type="EMBL" id="TPP48318.1"/>
    </source>
</evidence>
<dbReference type="InterPro" id="IPR053806">
    <property type="entry name" value="MTHFR_C"/>
</dbReference>
<organism evidence="9 10">
    <name type="scientific">Leishmania donovani</name>
    <dbReference type="NCBI Taxonomy" id="5661"/>
    <lineage>
        <taxon>Eukaryota</taxon>
        <taxon>Discoba</taxon>
        <taxon>Euglenozoa</taxon>
        <taxon>Kinetoplastea</taxon>
        <taxon>Metakinetoplastina</taxon>
        <taxon>Trypanosomatida</taxon>
        <taxon>Trypanosomatidae</taxon>
        <taxon>Leishmaniinae</taxon>
        <taxon>Leishmania</taxon>
    </lineage>
</organism>
<evidence type="ECO:0000256" key="3">
    <source>
        <dbReference type="ARBA" id="ARBA00006743"/>
    </source>
</evidence>
<keyword evidence="4" id="KW-0285">Flavoprotein</keyword>
<dbReference type="SUPFAM" id="SSF51730">
    <property type="entry name" value="FAD-linked oxidoreductase"/>
    <property type="match status" value="1"/>
</dbReference>
<dbReference type="GO" id="GO:0071949">
    <property type="term" value="F:FAD binding"/>
    <property type="evidence" value="ECO:0007669"/>
    <property type="project" value="TreeGrafter"/>
</dbReference>
<evidence type="ECO:0000256" key="5">
    <source>
        <dbReference type="ARBA" id="ARBA00022827"/>
    </source>
</evidence>
<feature type="region of interest" description="Disordered" evidence="7">
    <location>
        <begin position="87"/>
        <end position="116"/>
    </location>
</feature>
<dbReference type="GO" id="GO:0035999">
    <property type="term" value="P:tetrahydrofolate interconversion"/>
    <property type="evidence" value="ECO:0007669"/>
    <property type="project" value="UniProtKB-UniPathway"/>
</dbReference>
<dbReference type="InterPro" id="IPR029041">
    <property type="entry name" value="FAD-linked_oxidoreductase-like"/>
</dbReference>
<evidence type="ECO:0000256" key="6">
    <source>
        <dbReference type="ARBA" id="ARBA00023002"/>
    </source>
</evidence>
<dbReference type="AlphaFoldDB" id="A0A504XL87"/>
<dbReference type="PANTHER" id="PTHR45754:SF3">
    <property type="entry name" value="METHYLENETETRAHYDROFOLATE REDUCTASE (NADPH)"/>
    <property type="match status" value="1"/>
</dbReference>
<keyword evidence="6" id="KW-0560">Oxidoreductase</keyword>
<name>A0A504XL87_LEIDO</name>
<evidence type="ECO:0000259" key="8">
    <source>
        <dbReference type="Pfam" id="PF21895"/>
    </source>
</evidence>
<accession>A0A504XL87</accession>
<comment type="pathway">
    <text evidence="2">One-carbon metabolism; tetrahydrofolate interconversion.</text>
</comment>
<dbReference type="GO" id="GO:0009086">
    <property type="term" value="P:methionine biosynthetic process"/>
    <property type="evidence" value="ECO:0007669"/>
    <property type="project" value="TreeGrafter"/>
</dbReference>
<protein>
    <submittedName>
        <fullName evidence="9">Methylenetetrahydrofolate reductase family protein</fullName>
    </submittedName>
</protein>
<dbReference type="Pfam" id="PF02219">
    <property type="entry name" value="MTHFR"/>
    <property type="match status" value="2"/>
</dbReference>
<evidence type="ECO:0000256" key="1">
    <source>
        <dbReference type="ARBA" id="ARBA00001974"/>
    </source>
</evidence>
<dbReference type="VEuPathDB" id="TriTrypDB:LdCL_360026700"/>
<dbReference type="VEuPathDB" id="TriTrypDB:LdCL_360026600"/>
<dbReference type="VEuPathDB" id="TriTrypDB:LDHU3_36.2730"/>
<dbReference type="PANTHER" id="PTHR45754">
    <property type="entry name" value="METHYLENETETRAHYDROFOLATE REDUCTASE"/>
    <property type="match status" value="1"/>
</dbReference>
<evidence type="ECO:0000256" key="7">
    <source>
        <dbReference type="SAM" id="MobiDB-lite"/>
    </source>
</evidence>
<dbReference type="Proteomes" id="UP000318447">
    <property type="component" value="Unassembled WGS sequence"/>
</dbReference>
<feature type="domain" description="MTHFR SAM-binding regulatory" evidence="8">
    <location>
        <begin position="366"/>
        <end position="514"/>
    </location>
</feature>
<gene>
    <name evidence="9" type="ORF">CGC21_13340</name>
</gene>
<dbReference type="Gene3D" id="3.20.20.220">
    <property type="match status" value="1"/>
</dbReference>
<keyword evidence="5" id="KW-0274">FAD</keyword>
<comment type="cofactor">
    <cofactor evidence="1">
        <name>FAD</name>
        <dbReference type="ChEBI" id="CHEBI:57692"/>
    </cofactor>
</comment>
<dbReference type="Pfam" id="PF21895">
    <property type="entry name" value="MTHFR_C"/>
    <property type="match status" value="1"/>
</dbReference>
<evidence type="ECO:0000313" key="10">
    <source>
        <dbReference type="Proteomes" id="UP000318447"/>
    </source>
</evidence>
<dbReference type="EMBL" id="RHLC01000054">
    <property type="protein sequence ID" value="TPP48318.1"/>
    <property type="molecule type" value="Genomic_DNA"/>
</dbReference>
<dbReference type="GO" id="GO:0004489">
    <property type="term" value="F:methylenetetrahydrofolate reductase [NAD(P)H] activity"/>
    <property type="evidence" value="ECO:0007669"/>
    <property type="project" value="InterPro"/>
</dbReference>
<sequence>MVKISGTMKQAVGNSRPFVSFEFVASTTEDGAIKLHETAERLPALDPLFCGITWGNHLRTAETSIEVASTFKAKGVRNLLVTRGAPTAGFTTEPRNRGTDVGSRAAAAGAHDSSREEADATTSTFLAFIAAAPSSSSSGSVFPHAVDLIRFVHQHFGDYFGMVVAAFPEGGLSGNESSDDAAAWISARRDTELLFLKKKLSAGADYVVTQGIFDVRQLKLFGVHRISGAVDLRRRIESSKTNDSEVKYVVVAFQQPLVKRLLARGCGGVYFFHREYGSPSYMMYAAHRRGTMEKRWNALLVSPHSGTLALGEAGVYHARLLLGSRPKPCTQFPMIQGMAELQTALTELSRIFQAFLDGRGTRPYADELPGETVYVEHLLKLPNAQGLYTINSQPPVNGVPSPDSSYVYQKSYVEFLCHLPSAPIVFTTLDKCPELQYTAMSAQGNVARVTAITWGVFSRARGDSNPLSPPWTRFARVGVAFAMWAAPFPPNDVPTVAHYIQTEFVLVRVVDNVLQEPLTPLEHAVVEICPEIPLLTLLDATQPHPKSSLTFAPDGDALMNALGQFVRAS</sequence>
<evidence type="ECO:0000256" key="2">
    <source>
        <dbReference type="ARBA" id="ARBA00004777"/>
    </source>
</evidence>
<dbReference type="InterPro" id="IPR003171">
    <property type="entry name" value="Mehydrof_redctse-like"/>
</dbReference>
<comment type="caution">
    <text evidence="9">The sequence shown here is derived from an EMBL/GenBank/DDBJ whole genome shotgun (WGS) entry which is preliminary data.</text>
</comment>
<evidence type="ECO:0000256" key="4">
    <source>
        <dbReference type="ARBA" id="ARBA00022630"/>
    </source>
</evidence>
<dbReference type="GO" id="GO:0005829">
    <property type="term" value="C:cytosol"/>
    <property type="evidence" value="ECO:0007669"/>
    <property type="project" value="TreeGrafter"/>
</dbReference>
<reference evidence="10" key="1">
    <citation type="submission" date="2019-02" db="EMBL/GenBank/DDBJ databases">
        <title>FDA dAtabase for Regulatory Grade micrObial Sequences (FDA-ARGOS): Supporting development and validation of Infectious Disease Dx tests.</title>
        <authorList>
            <person name="Duncan R."/>
            <person name="Fisher C."/>
            <person name="Tallon L."/>
            <person name="Sadzewicz L."/>
            <person name="Sengamalay N."/>
            <person name="Ott S."/>
            <person name="Godinez A."/>
            <person name="Nagaraj S."/>
            <person name="Vavikolanu K."/>
            <person name="Nadendla S."/>
            <person name="Aluvathingal J."/>
            <person name="Sichtig H."/>
        </authorList>
    </citation>
    <scope>NUCLEOTIDE SEQUENCE [LARGE SCALE GENOMIC DNA]</scope>
    <source>
        <strain evidence="10">FDAARGOS_361</strain>
    </source>
</reference>
<dbReference type="UniPathway" id="UPA00193"/>
<comment type="similarity">
    <text evidence="3">Belongs to the methylenetetrahydrofolate reductase family.</text>
</comment>
<proteinExistence type="inferred from homology"/>